<dbReference type="SMART" id="SM00495">
    <property type="entry name" value="ChtBD3"/>
    <property type="match status" value="4"/>
</dbReference>
<feature type="domain" description="Chitin-binding type-3" evidence="4">
    <location>
        <begin position="161"/>
        <end position="205"/>
    </location>
</feature>
<feature type="domain" description="Chitin-binding type-3" evidence="4">
    <location>
        <begin position="43"/>
        <end position="86"/>
    </location>
</feature>
<dbReference type="EMBL" id="NUAN01000157">
    <property type="protein sequence ID" value="PEN89772.1"/>
    <property type="molecule type" value="Genomic_DNA"/>
</dbReference>
<evidence type="ECO:0000313" key="6">
    <source>
        <dbReference type="Proteomes" id="UP000220691"/>
    </source>
</evidence>
<feature type="domain" description="Chitin-binding type-3" evidence="4">
    <location>
        <begin position="90"/>
        <end position="136"/>
    </location>
</feature>
<keyword evidence="2" id="KW-0119">Carbohydrate metabolism</keyword>
<evidence type="ECO:0000256" key="3">
    <source>
        <dbReference type="SAM" id="MobiDB-lite"/>
    </source>
</evidence>
<evidence type="ECO:0000256" key="2">
    <source>
        <dbReference type="ARBA" id="ARBA00023326"/>
    </source>
</evidence>
<evidence type="ECO:0000256" key="1">
    <source>
        <dbReference type="ARBA" id="ARBA00022801"/>
    </source>
</evidence>
<reference evidence="5 6" key="1">
    <citation type="submission" date="2017-09" db="EMBL/GenBank/DDBJ databases">
        <title>Large-scale bioinformatics analysis of Bacillus genomes uncovers conserved roles of natural products in bacterial physiology.</title>
        <authorList>
            <consortium name="Agbiome Team Llc"/>
            <person name="Bleich R.M."/>
            <person name="Kirk G.J."/>
            <person name="Santa Maria K.C."/>
            <person name="Allen S.E."/>
            <person name="Farag S."/>
            <person name="Shank E.A."/>
            <person name="Bowers A."/>
        </authorList>
    </citation>
    <scope>NUCLEOTIDE SEQUENCE [LARGE SCALE GENOMIC DNA]</scope>
    <source>
        <strain evidence="5 6">AFS027647</strain>
    </source>
</reference>
<dbReference type="Gene3D" id="2.10.10.90">
    <property type="match status" value="1"/>
</dbReference>
<dbReference type="Gene3D" id="2.10.10.20">
    <property type="entry name" value="Carbohydrate-binding module superfamily 5/12"/>
    <property type="match status" value="2"/>
</dbReference>
<keyword evidence="2" id="KW-0624">Polysaccharide degradation</keyword>
<feature type="domain" description="Chitin-binding type-3" evidence="4">
    <location>
        <begin position="242"/>
        <end position="283"/>
    </location>
</feature>
<dbReference type="GO" id="GO:0000272">
    <property type="term" value="P:polysaccharide catabolic process"/>
    <property type="evidence" value="ECO:0007669"/>
    <property type="project" value="UniProtKB-KW"/>
</dbReference>
<dbReference type="AlphaFoldDB" id="A0A9X6U8I8"/>
<dbReference type="InterPro" id="IPR036573">
    <property type="entry name" value="CBM_sf_5/12"/>
</dbReference>
<protein>
    <recommendedName>
        <fullName evidence="4">Chitin-binding type-3 domain-containing protein</fullName>
    </recommendedName>
</protein>
<dbReference type="GO" id="GO:0004553">
    <property type="term" value="F:hydrolase activity, hydrolyzing O-glycosyl compounds"/>
    <property type="evidence" value="ECO:0007669"/>
    <property type="project" value="InterPro"/>
</dbReference>
<feature type="region of interest" description="Disordered" evidence="3">
    <location>
        <begin position="268"/>
        <end position="288"/>
    </location>
</feature>
<evidence type="ECO:0000313" key="5">
    <source>
        <dbReference type="EMBL" id="PEN89772.1"/>
    </source>
</evidence>
<sequence length="288" mass="32531">MMKNKKRQIGKGIVLATVLGLGWGVAGDISHAAGNNFSQKKIPAEWKEKEQYSQGAKVSYKGTQYKLVMGIIKGLNPDEYSSWEIIGGKIPEWSAKRVYSKGEKVSYKGIEYEATEHTYNYNRMNPAEDDMCWKALEGTTSQEKNKSVVPNKIEKKDKSNIEKWSVGKSYPKDTIVMHEGRYYKALYHSYLDLPTPMGEWTWKLVNKDGSDINVGKALEGTTSQAQDKSVVSNEIVKPTWVAVDWGVTKTYAANCKVLYKGIQYQSKRQTTSEPGQSNDWKAITQMEI</sequence>
<dbReference type="InterPro" id="IPR003610">
    <property type="entry name" value="CBM5/12"/>
</dbReference>
<dbReference type="GO" id="GO:0005576">
    <property type="term" value="C:extracellular region"/>
    <property type="evidence" value="ECO:0007669"/>
    <property type="project" value="InterPro"/>
</dbReference>
<accession>A0A9X6U8I8</accession>
<dbReference type="Proteomes" id="UP000220691">
    <property type="component" value="Unassembled WGS sequence"/>
</dbReference>
<proteinExistence type="predicted"/>
<keyword evidence="1" id="KW-0378">Hydrolase</keyword>
<name>A0A9X6U8I8_BACCE</name>
<dbReference type="CDD" id="cd12215">
    <property type="entry name" value="ChiC_BD"/>
    <property type="match status" value="1"/>
</dbReference>
<gene>
    <name evidence="5" type="ORF">CN553_22475</name>
</gene>
<organism evidence="5 6">
    <name type="scientific">Bacillus cereus</name>
    <dbReference type="NCBI Taxonomy" id="1396"/>
    <lineage>
        <taxon>Bacteria</taxon>
        <taxon>Bacillati</taxon>
        <taxon>Bacillota</taxon>
        <taxon>Bacilli</taxon>
        <taxon>Bacillales</taxon>
        <taxon>Bacillaceae</taxon>
        <taxon>Bacillus</taxon>
        <taxon>Bacillus cereus group</taxon>
    </lineage>
</organism>
<feature type="compositionally biased region" description="Polar residues" evidence="3">
    <location>
        <begin position="268"/>
        <end position="279"/>
    </location>
</feature>
<evidence type="ECO:0000259" key="4">
    <source>
        <dbReference type="SMART" id="SM00495"/>
    </source>
</evidence>
<comment type="caution">
    <text evidence="5">The sequence shown here is derived from an EMBL/GenBank/DDBJ whole genome shotgun (WGS) entry which is preliminary data.</text>
</comment>
<dbReference type="GO" id="GO:0030246">
    <property type="term" value="F:carbohydrate binding"/>
    <property type="evidence" value="ECO:0007669"/>
    <property type="project" value="InterPro"/>
</dbReference>
<dbReference type="SUPFAM" id="SSF51055">
    <property type="entry name" value="Carbohydrate binding domain"/>
    <property type="match status" value="3"/>
</dbReference>
<dbReference type="RefSeq" id="WP_098127331.1">
    <property type="nucleotide sequence ID" value="NZ_NUAN01000157.1"/>
</dbReference>